<accession>A0A8K0TR70</accession>
<evidence type="ECO:0000256" key="1">
    <source>
        <dbReference type="SAM" id="MobiDB-lite"/>
    </source>
</evidence>
<sequence>MDGQWDGVIDEDQSQRERRVKKERRERAMRSHYQPVPSRWDLSRKQEARRRGLGDGASDYRVAKFDSTTKKSNNASRTLACCWDIPGALTEFSGYEKHRHIKREDIQEDLACYMVLQGVLDSFVYCSTKEYLESTWGDVGLAALRIVAGAVSRTMFGDKIALEADESGFSVETKFGMTNKIHFQLLPGLSERQSRLESALRWLCAAVRRPPAAGSSTPMIEGQPQGYENFVWSTVKEEPSTVKEDEAYYDLFPWSPAPPHSRPPNPSCWTDLFAKGVIMESSISRTWGQGLETSFSAMVTLAGVENIYQINGGIILLGFFTALVPISRHEETNSIQWHLETSESGIDPRHLECTNGDWFRTTDIDTLKEARCFIGWFEKAHVMLGTRQLATDEARTLRWTGLQPRRDTIRQVGHEIGAQGGFSMGPINLVTKGTSVFENHANELHYSAPRQFLDALRRDRQNVALVIDAESRRAWLVPLVSWILHLCHKYYIQECGHGDTPIPFAEPSTDGAEATFSVVKDKGGTVVFGAGTGDEETLRQLWLRISTNLGEPQPGREDPQRGLIFAAEAMDIMHSRNSYLKEFPTSDVSASWAEFAKLAKTTTVCANLGNAIVPVPPSGKLCECCTLLESQDFLAAHTWSLARLLEVEGRSFSHLDNEGLPFKTGTTWRASNGLQGLWTDCPAGEECRNIWGPNAALSPILQRLERVNCQKSKGKGVEEEPPVYDRQAAESGVVVFGGYPEPTDLNTRVRSFGLFAPRGMARN</sequence>
<protein>
    <submittedName>
        <fullName evidence="2">Uncharacterized protein</fullName>
    </submittedName>
</protein>
<reference evidence="2" key="1">
    <citation type="journal article" date="2021" name="Nat. Commun.">
        <title>Genetic determinants of endophytism in the Arabidopsis root mycobiome.</title>
        <authorList>
            <person name="Mesny F."/>
            <person name="Miyauchi S."/>
            <person name="Thiergart T."/>
            <person name="Pickel B."/>
            <person name="Atanasova L."/>
            <person name="Karlsson M."/>
            <person name="Huettel B."/>
            <person name="Barry K.W."/>
            <person name="Haridas S."/>
            <person name="Chen C."/>
            <person name="Bauer D."/>
            <person name="Andreopoulos W."/>
            <person name="Pangilinan J."/>
            <person name="LaButti K."/>
            <person name="Riley R."/>
            <person name="Lipzen A."/>
            <person name="Clum A."/>
            <person name="Drula E."/>
            <person name="Henrissat B."/>
            <person name="Kohler A."/>
            <person name="Grigoriev I.V."/>
            <person name="Martin F.M."/>
            <person name="Hacquard S."/>
        </authorList>
    </citation>
    <scope>NUCLEOTIDE SEQUENCE</scope>
    <source>
        <strain evidence="2">MPI-CAGE-AT-0016</strain>
    </source>
</reference>
<gene>
    <name evidence="2" type="ORF">B0T11DRAFT_292884</name>
</gene>
<organism evidence="2 3">
    <name type="scientific">Plectosphaerella cucumerina</name>
    <dbReference type="NCBI Taxonomy" id="40658"/>
    <lineage>
        <taxon>Eukaryota</taxon>
        <taxon>Fungi</taxon>
        <taxon>Dikarya</taxon>
        <taxon>Ascomycota</taxon>
        <taxon>Pezizomycotina</taxon>
        <taxon>Sordariomycetes</taxon>
        <taxon>Hypocreomycetidae</taxon>
        <taxon>Glomerellales</taxon>
        <taxon>Plectosphaerellaceae</taxon>
        <taxon>Plectosphaerella</taxon>
    </lineage>
</organism>
<comment type="caution">
    <text evidence="2">The sequence shown here is derived from an EMBL/GenBank/DDBJ whole genome shotgun (WGS) entry which is preliminary data.</text>
</comment>
<feature type="region of interest" description="Disordered" evidence="1">
    <location>
        <begin position="1"/>
        <end position="54"/>
    </location>
</feature>
<dbReference type="EMBL" id="JAGPXD010000001">
    <property type="protein sequence ID" value="KAH7375150.1"/>
    <property type="molecule type" value="Genomic_DNA"/>
</dbReference>
<dbReference type="Proteomes" id="UP000813385">
    <property type="component" value="Unassembled WGS sequence"/>
</dbReference>
<proteinExistence type="predicted"/>
<evidence type="ECO:0000313" key="3">
    <source>
        <dbReference type="Proteomes" id="UP000813385"/>
    </source>
</evidence>
<evidence type="ECO:0000313" key="2">
    <source>
        <dbReference type="EMBL" id="KAH7375150.1"/>
    </source>
</evidence>
<dbReference type="AlphaFoldDB" id="A0A8K0TR70"/>
<keyword evidence="3" id="KW-1185">Reference proteome</keyword>
<dbReference type="OrthoDB" id="1577640at2759"/>
<name>A0A8K0TR70_9PEZI</name>
<feature type="compositionally biased region" description="Basic and acidic residues" evidence="1">
    <location>
        <begin position="41"/>
        <end position="53"/>
    </location>
</feature>